<organism evidence="1 2">
    <name type="scientific">Orchesella dallaii</name>
    <dbReference type="NCBI Taxonomy" id="48710"/>
    <lineage>
        <taxon>Eukaryota</taxon>
        <taxon>Metazoa</taxon>
        <taxon>Ecdysozoa</taxon>
        <taxon>Arthropoda</taxon>
        <taxon>Hexapoda</taxon>
        <taxon>Collembola</taxon>
        <taxon>Entomobryomorpha</taxon>
        <taxon>Entomobryoidea</taxon>
        <taxon>Orchesellidae</taxon>
        <taxon>Orchesellinae</taxon>
        <taxon>Orchesella</taxon>
    </lineage>
</organism>
<dbReference type="SUPFAM" id="SSF50814">
    <property type="entry name" value="Lipocalins"/>
    <property type="match status" value="1"/>
</dbReference>
<comment type="caution">
    <text evidence="1">The sequence shown here is derived from an EMBL/GenBank/DDBJ whole genome shotgun (WGS) entry which is preliminary data.</text>
</comment>
<dbReference type="Gene3D" id="2.40.128.20">
    <property type="match status" value="1"/>
</dbReference>
<dbReference type="EMBL" id="CAXLJM020000046">
    <property type="protein sequence ID" value="CAL8111505.1"/>
    <property type="molecule type" value="Genomic_DNA"/>
</dbReference>
<evidence type="ECO:0000313" key="1">
    <source>
        <dbReference type="EMBL" id="CAL8111505.1"/>
    </source>
</evidence>
<keyword evidence="2" id="KW-1185">Reference proteome</keyword>
<dbReference type="Proteomes" id="UP001642540">
    <property type="component" value="Unassembled WGS sequence"/>
</dbReference>
<reference evidence="1 2" key="1">
    <citation type="submission" date="2024-08" db="EMBL/GenBank/DDBJ databases">
        <authorList>
            <person name="Cucini C."/>
            <person name="Frati F."/>
        </authorList>
    </citation>
    <scope>NUCLEOTIDE SEQUENCE [LARGE SCALE GENOMIC DNA]</scope>
</reference>
<evidence type="ECO:0000313" key="2">
    <source>
        <dbReference type="Proteomes" id="UP001642540"/>
    </source>
</evidence>
<dbReference type="InterPro" id="IPR012674">
    <property type="entry name" value="Calycin"/>
</dbReference>
<sequence length="136" mass="15740">MQGVYSVTKYDEVQARTYAKDLGWNPEQEETFIKMFGKHCGVRFETKDGKYYNITIFSDDRVAPMEIEDGKEVSDLNVVGIPVKNKLVKEPKALNVRQTMENGKYTDISWTFKPDQMIITMISYNHQAEYVLKKVG</sequence>
<proteinExistence type="predicted"/>
<gene>
    <name evidence="1" type="ORF">ODALV1_LOCUS15099</name>
</gene>
<name>A0ABP1QXM3_9HEXA</name>
<protein>
    <submittedName>
        <fullName evidence="1">Uncharacterized protein</fullName>
    </submittedName>
</protein>
<accession>A0ABP1QXM3</accession>